<reference evidence="3" key="2">
    <citation type="submission" date="2024-08" db="EMBL/GenBank/DDBJ databases">
        <title>Phylogenomic analyses of a clade within the roseobacter group suggest taxonomic reassignments of species of the genera Aestuariivita, Citreicella, Loktanella, Nautella, Pelagibaca, Ruegeria, Thalassobius, Thiobacimonas and Tropicibacter, and the proposal o.</title>
        <authorList>
            <person name="Jeon C.O."/>
        </authorList>
    </citation>
    <scope>NUCLEOTIDE SEQUENCE [LARGE SCALE GENOMIC DNA]</scope>
    <source>
        <strain evidence="3">SS1-5</strain>
    </source>
</reference>
<dbReference type="Gene3D" id="1.10.260.40">
    <property type="entry name" value="lambda repressor-like DNA-binding domains"/>
    <property type="match status" value="1"/>
</dbReference>
<dbReference type="Proteomes" id="UP001470809">
    <property type="component" value="Chromosome"/>
</dbReference>
<dbReference type="Pfam" id="PF13560">
    <property type="entry name" value="HTH_31"/>
    <property type="match status" value="1"/>
</dbReference>
<organism evidence="2 3">
    <name type="scientific">Yoonia rhodophyticola</name>
    <dbReference type="NCBI Taxonomy" id="3137370"/>
    <lineage>
        <taxon>Bacteria</taxon>
        <taxon>Pseudomonadati</taxon>
        <taxon>Pseudomonadota</taxon>
        <taxon>Alphaproteobacteria</taxon>
        <taxon>Rhodobacterales</taxon>
        <taxon>Paracoccaceae</taxon>
        <taxon>Yoonia</taxon>
    </lineage>
</organism>
<dbReference type="InterPro" id="IPR001387">
    <property type="entry name" value="Cro/C1-type_HTH"/>
</dbReference>
<protein>
    <submittedName>
        <fullName evidence="2">Helix-turn-helix transcriptional regulator</fullName>
    </submittedName>
</protein>
<dbReference type="InterPro" id="IPR010982">
    <property type="entry name" value="Lambda_DNA-bd_dom_sf"/>
</dbReference>
<dbReference type="EMBL" id="CP151767">
    <property type="protein sequence ID" value="WZU66837.1"/>
    <property type="molecule type" value="Genomic_DNA"/>
</dbReference>
<proteinExistence type="predicted"/>
<evidence type="ECO:0000259" key="1">
    <source>
        <dbReference type="PROSITE" id="PS50943"/>
    </source>
</evidence>
<accession>A0AAN0NK29</accession>
<gene>
    <name evidence="2" type="ORF">AABB31_17825</name>
</gene>
<evidence type="ECO:0000313" key="2">
    <source>
        <dbReference type="EMBL" id="WZU66837.1"/>
    </source>
</evidence>
<dbReference type="PROSITE" id="PS50943">
    <property type="entry name" value="HTH_CROC1"/>
    <property type="match status" value="1"/>
</dbReference>
<keyword evidence="3" id="KW-1185">Reference proteome</keyword>
<feature type="domain" description="HTH cro/C1-type" evidence="1">
    <location>
        <begin position="19"/>
        <end position="53"/>
    </location>
</feature>
<reference evidence="2 3" key="1">
    <citation type="submission" date="2024-04" db="EMBL/GenBank/DDBJ databases">
        <title>Phylogenomic analyses of a clade within the roseobacter group suggest taxonomic reassignments of species of the genera Aestuariivita, Citreicella, Loktanella, Nautella, Pelagibaca, Ruegeria, Thalassobius, Thiobacimonas and Tropicibacter, and the proposal o.</title>
        <authorList>
            <person name="Jeon C.O."/>
        </authorList>
    </citation>
    <scope>NUCLEOTIDE SEQUENCE [LARGE SCALE GENOMIC DNA]</scope>
    <source>
        <strain evidence="2 3">SS1-5</strain>
    </source>
</reference>
<dbReference type="SUPFAM" id="SSF47413">
    <property type="entry name" value="lambda repressor-like DNA-binding domains"/>
    <property type="match status" value="1"/>
</dbReference>
<dbReference type="CDD" id="cd00093">
    <property type="entry name" value="HTH_XRE"/>
    <property type="match status" value="1"/>
</dbReference>
<evidence type="ECO:0000313" key="3">
    <source>
        <dbReference type="Proteomes" id="UP001470809"/>
    </source>
</evidence>
<name>A0AAN0NK29_9RHOB</name>
<dbReference type="AlphaFoldDB" id="A0AAN0NK29"/>
<sequence>MKLLGDSHLPSRRLTGARIRERRLDLGLRQSAVAQEVGISPSYLNLIEHNRRRDRRQVIARSGKCVAC</sequence>
<dbReference type="GO" id="GO:0003677">
    <property type="term" value="F:DNA binding"/>
    <property type="evidence" value="ECO:0007669"/>
    <property type="project" value="InterPro"/>
</dbReference>